<dbReference type="PANTHER" id="PTHR47354">
    <property type="entry name" value="NADH OXIDOREDUCTASE HCR"/>
    <property type="match status" value="1"/>
</dbReference>
<name>A0A1Q8TDL1_9GAMM</name>
<accession>A0A1Q8TDL1</accession>
<dbReference type="InterPro" id="IPR006058">
    <property type="entry name" value="2Fe2S_fd_BS"/>
</dbReference>
<dbReference type="AlphaFoldDB" id="A0A1Q8TDL1"/>
<dbReference type="Gene3D" id="2.40.30.10">
    <property type="entry name" value="Translation factors"/>
    <property type="match status" value="1"/>
</dbReference>
<dbReference type="PROSITE" id="PS51085">
    <property type="entry name" value="2FE2S_FER_2"/>
    <property type="match status" value="1"/>
</dbReference>
<dbReference type="GO" id="GO:0051537">
    <property type="term" value="F:2 iron, 2 sulfur cluster binding"/>
    <property type="evidence" value="ECO:0007669"/>
    <property type="project" value="InterPro"/>
</dbReference>
<dbReference type="InterPro" id="IPR008333">
    <property type="entry name" value="Cbr1-like_FAD-bd_dom"/>
</dbReference>
<dbReference type="Gene3D" id="3.10.20.30">
    <property type="match status" value="1"/>
</dbReference>
<feature type="domain" description="2Fe-2S ferredoxin-type" evidence="1">
    <location>
        <begin position="4"/>
        <end position="97"/>
    </location>
</feature>
<reference evidence="3 4" key="1">
    <citation type="submission" date="2016-12" db="EMBL/GenBank/DDBJ databases">
        <title>Draft genome sequences of strains Salinicola socius SMB35, Salinicola sp. MH3R3-1 and Chromohalobacter sp. SMB17 from the Verkhnekamsk potash mining region of Russia.</title>
        <authorList>
            <person name="Mavrodi D.V."/>
            <person name="Olsson B.E."/>
            <person name="Korsakova E.S."/>
            <person name="Pyankova A."/>
            <person name="Mavrodi O.V."/>
            <person name="Plotnikova E.G."/>
        </authorList>
    </citation>
    <scope>NUCLEOTIDE SEQUENCE [LARGE SCALE GENOMIC DNA]</scope>
    <source>
        <strain evidence="3 4">SMB17</strain>
    </source>
</reference>
<proteinExistence type="predicted"/>
<dbReference type="PRINTS" id="PR00410">
    <property type="entry name" value="PHEHYDRXLASE"/>
</dbReference>
<dbReference type="InterPro" id="IPR017927">
    <property type="entry name" value="FAD-bd_FR_type"/>
</dbReference>
<evidence type="ECO:0000313" key="4">
    <source>
        <dbReference type="Proteomes" id="UP000186806"/>
    </source>
</evidence>
<dbReference type="RefSeq" id="WP_075368941.1">
    <property type="nucleotide sequence ID" value="NZ_MSDQ01000019.1"/>
</dbReference>
<dbReference type="Pfam" id="PF00111">
    <property type="entry name" value="Fer2"/>
    <property type="match status" value="1"/>
</dbReference>
<dbReference type="SUPFAM" id="SSF54292">
    <property type="entry name" value="2Fe-2S ferredoxin-like"/>
    <property type="match status" value="1"/>
</dbReference>
<dbReference type="InterPro" id="IPR039261">
    <property type="entry name" value="FNR_nucleotide-bd"/>
</dbReference>
<dbReference type="Pfam" id="PF00175">
    <property type="entry name" value="NAD_binding_1"/>
    <property type="match status" value="1"/>
</dbReference>
<dbReference type="PROSITE" id="PS00197">
    <property type="entry name" value="2FE2S_FER_1"/>
    <property type="match status" value="1"/>
</dbReference>
<evidence type="ECO:0000259" key="1">
    <source>
        <dbReference type="PROSITE" id="PS51085"/>
    </source>
</evidence>
<keyword evidence="4" id="KW-1185">Reference proteome</keyword>
<dbReference type="InterPro" id="IPR001041">
    <property type="entry name" value="2Fe-2S_ferredoxin-type"/>
</dbReference>
<dbReference type="PROSITE" id="PS51384">
    <property type="entry name" value="FAD_FR"/>
    <property type="match status" value="1"/>
</dbReference>
<dbReference type="Gene3D" id="3.40.50.80">
    <property type="entry name" value="Nucleotide-binding domain of ferredoxin-NADP reductase (FNR) module"/>
    <property type="match status" value="1"/>
</dbReference>
<dbReference type="SUPFAM" id="SSF63380">
    <property type="entry name" value="Riboflavin synthase domain-like"/>
    <property type="match status" value="1"/>
</dbReference>
<dbReference type="PANTHER" id="PTHR47354:SF5">
    <property type="entry name" value="PROTEIN RFBI"/>
    <property type="match status" value="1"/>
</dbReference>
<dbReference type="Pfam" id="PF00970">
    <property type="entry name" value="FAD_binding_6"/>
    <property type="match status" value="1"/>
</dbReference>
<organism evidence="3 4">
    <name type="scientific">Chromohalobacter japonicus</name>
    <dbReference type="NCBI Taxonomy" id="223900"/>
    <lineage>
        <taxon>Bacteria</taxon>
        <taxon>Pseudomonadati</taxon>
        <taxon>Pseudomonadota</taxon>
        <taxon>Gammaproteobacteria</taxon>
        <taxon>Oceanospirillales</taxon>
        <taxon>Halomonadaceae</taxon>
        <taxon>Chromohalobacter</taxon>
    </lineage>
</organism>
<dbReference type="EMBL" id="MSDQ01000019">
    <property type="protein sequence ID" value="OLO11771.1"/>
    <property type="molecule type" value="Genomic_DNA"/>
</dbReference>
<dbReference type="CDD" id="cd00207">
    <property type="entry name" value="fer2"/>
    <property type="match status" value="1"/>
</dbReference>
<comment type="caution">
    <text evidence="3">The sequence shown here is derived from an EMBL/GenBank/DDBJ whole genome shotgun (WGS) entry which is preliminary data.</text>
</comment>
<dbReference type="SUPFAM" id="SSF52343">
    <property type="entry name" value="Ferredoxin reductase-like, C-terminal NADP-linked domain"/>
    <property type="match status" value="1"/>
</dbReference>
<dbReference type="InterPro" id="IPR036010">
    <property type="entry name" value="2Fe-2S_ferredoxin-like_sf"/>
</dbReference>
<dbReference type="Proteomes" id="UP000186806">
    <property type="component" value="Unassembled WGS sequence"/>
</dbReference>
<dbReference type="GO" id="GO:0016491">
    <property type="term" value="F:oxidoreductase activity"/>
    <property type="evidence" value="ECO:0007669"/>
    <property type="project" value="InterPro"/>
</dbReference>
<evidence type="ECO:0000259" key="2">
    <source>
        <dbReference type="PROSITE" id="PS51384"/>
    </source>
</evidence>
<sequence length="358" mass="39229">MPEYTIELTTRDAQTLTFPCAEGENVIAAAERADIYLNAQCRSGACGACIARHDGGDFTLGDHSSDALSDADRTQGQVLLCSTQPHSDMRLTLPYEYDLVRFEKTPLRQARITAKTYLNADTVNLELQLEPDADDSLVFDFEPGQFVQLTVPDSDITRPYSLANAPNWDGSLELLIKLHDKGQFSTWLRDTATPGMALSVEGPLGTFVLHDNGLRPRYFVVGGCGLASVVSMLRRMAEWQEPHPVKLFFGVWREQDVFYRQELAALAEEYPNLDYTICASEATQGWPGYHGSVLDAFVQALGEESTLPDVYACGSPGLIDGVARVAAEHGIPQEQVIFERYLASTAANSAASTCCETA</sequence>
<protein>
    <submittedName>
        <fullName evidence="3">Oxidoreductase</fullName>
    </submittedName>
</protein>
<gene>
    <name evidence="3" type="ORF">BTW10_07960</name>
</gene>
<dbReference type="InterPro" id="IPR001433">
    <property type="entry name" value="OxRdtase_FAD/NAD-bd"/>
</dbReference>
<feature type="domain" description="FAD-binding FR-type" evidence="2">
    <location>
        <begin position="105"/>
        <end position="210"/>
    </location>
</feature>
<dbReference type="InterPro" id="IPR017938">
    <property type="entry name" value="Riboflavin_synthase-like_b-brl"/>
</dbReference>
<dbReference type="InterPro" id="IPR050415">
    <property type="entry name" value="MRET"/>
</dbReference>
<dbReference type="InterPro" id="IPR012675">
    <property type="entry name" value="Beta-grasp_dom_sf"/>
</dbReference>
<evidence type="ECO:0000313" key="3">
    <source>
        <dbReference type="EMBL" id="OLO11771.1"/>
    </source>
</evidence>